<evidence type="ECO:0008006" key="4">
    <source>
        <dbReference type="Google" id="ProtNLM"/>
    </source>
</evidence>
<feature type="transmembrane region" description="Helical" evidence="1">
    <location>
        <begin position="71"/>
        <end position="90"/>
    </location>
</feature>
<comment type="caution">
    <text evidence="2">The sequence shown here is derived from an EMBL/GenBank/DDBJ whole genome shotgun (WGS) entry which is preliminary data.</text>
</comment>
<evidence type="ECO:0000313" key="3">
    <source>
        <dbReference type="Proteomes" id="UP000684084"/>
    </source>
</evidence>
<accession>A0A915Z5P7</accession>
<gene>
    <name evidence="2" type="ORF">CHRIB12_LOCUS9078</name>
</gene>
<proteinExistence type="predicted"/>
<keyword evidence="1" id="KW-0812">Transmembrane</keyword>
<protein>
    <recommendedName>
        <fullName evidence="4">Galactose oxidase</fullName>
    </recommendedName>
</protein>
<dbReference type="EMBL" id="CAGKOT010000017">
    <property type="protein sequence ID" value="CAB5362414.1"/>
    <property type="molecule type" value="Genomic_DNA"/>
</dbReference>
<sequence length="166" mass="19259">MIVGIPTVKTRVKIPSNRDGQRIIIYGGYFNDPGYLDNSLYVLDSNFNWYISKTTGNIPRPDPEFGIKQMLLKNIWLCHLINIIFYILWFKQINYFNKNRSTLIGRGCDKSVESDILLLDISNNEEYIWTTIFDPPDSNVIIPPSLSSNSSLPSSHHHYLHHHLHQ</sequence>
<name>A0A915Z5P7_9GLOM</name>
<reference evidence="2" key="1">
    <citation type="submission" date="2020-05" db="EMBL/GenBank/DDBJ databases">
        <authorList>
            <person name="Rincon C."/>
            <person name="Sanders R I."/>
            <person name="Robbins C."/>
            <person name="Chaturvedi A."/>
        </authorList>
    </citation>
    <scope>NUCLEOTIDE SEQUENCE</scope>
    <source>
        <strain evidence="2">CHB12</strain>
    </source>
</reference>
<evidence type="ECO:0000256" key="1">
    <source>
        <dbReference type="SAM" id="Phobius"/>
    </source>
</evidence>
<keyword evidence="1" id="KW-1133">Transmembrane helix</keyword>
<dbReference type="Proteomes" id="UP000684084">
    <property type="component" value="Unassembled WGS sequence"/>
</dbReference>
<dbReference type="AlphaFoldDB" id="A0A915Z5P7"/>
<dbReference type="OrthoDB" id="10369286at2759"/>
<organism evidence="2 3">
    <name type="scientific">Rhizophagus irregularis</name>
    <dbReference type="NCBI Taxonomy" id="588596"/>
    <lineage>
        <taxon>Eukaryota</taxon>
        <taxon>Fungi</taxon>
        <taxon>Fungi incertae sedis</taxon>
        <taxon>Mucoromycota</taxon>
        <taxon>Glomeromycotina</taxon>
        <taxon>Glomeromycetes</taxon>
        <taxon>Glomerales</taxon>
        <taxon>Glomeraceae</taxon>
        <taxon>Rhizophagus</taxon>
    </lineage>
</organism>
<evidence type="ECO:0000313" key="2">
    <source>
        <dbReference type="EMBL" id="CAB5362414.1"/>
    </source>
</evidence>
<keyword evidence="1" id="KW-0472">Membrane</keyword>